<dbReference type="EMBL" id="ASPP01037913">
    <property type="protein sequence ID" value="ETO01577.1"/>
    <property type="molecule type" value="Genomic_DNA"/>
</dbReference>
<feature type="compositionally biased region" description="Polar residues" evidence="1">
    <location>
        <begin position="39"/>
        <end position="58"/>
    </location>
</feature>
<proteinExistence type="predicted"/>
<evidence type="ECO:0000313" key="2">
    <source>
        <dbReference type="EMBL" id="ETO01577.1"/>
    </source>
</evidence>
<feature type="region of interest" description="Disordered" evidence="1">
    <location>
        <begin position="39"/>
        <end position="85"/>
    </location>
</feature>
<dbReference type="AlphaFoldDB" id="X6LKA7"/>
<accession>X6LKA7</accession>
<reference evidence="2 3" key="1">
    <citation type="journal article" date="2013" name="Curr. Biol.">
        <title>The Genome of the Foraminiferan Reticulomyxa filosa.</title>
        <authorList>
            <person name="Glockner G."/>
            <person name="Hulsmann N."/>
            <person name="Schleicher M."/>
            <person name="Noegel A.A."/>
            <person name="Eichinger L."/>
            <person name="Gallinger C."/>
            <person name="Pawlowski J."/>
            <person name="Sierra R."/>
            <person name="Euteneuer U."/>
            <person name="Pillet L."/>
            <person name="Moustafa A."/>
            <person name="Platzer M."/>
            <person name="Groth M."/>
            <person name="Szafranski K."/>
            <person name="Schliwa M."/>
        </authorList>
    </citation>
    <scope>NUCLEOTIDE SEQUENCE [LARGE SCALE GENOMIC DNA]</scope>
</reference>
<keyword evidence="3" id="KW-1185">Reference proteome</keyword>
<dbReference type="InterPro" id="IPR036865">
    <property type="entry name" value="CRAL-TRIO_dom_sf"/>
</dbReference>
<organism evidence="2 3">
    <name type="scientific">Reticulomyxa filosa</name>
    <dbReference type="NCBI Taxonomy" id="46433"/>
    <lineage>
        <taxon>Eukaryota</taxon>
        <taxon>Sar</taxon>
        <taxon>Rhizaria</taxon>
        <taxon>Retaria</taxon>
        <taxon>Foraminifera</taxon>
        <taxon>Monothalamids</taxon>
        <taxon>Reticulomyxidae</taxon>
        <taxon>Reticulomyxa</taxon>
    </lineage>
</organism>
<sequence>MQQWTSQNFCNIDIFENIRNKRLTITQFSMNHKEKKTLTGMSAQPNMNENPQNSSETAGESKENYSETKEDQKKTEGKPTYYYTDSDIPLTEEHEALLHRLKRYVDKVIKEPKKFEWQYDKNDSALFECQKSKPIPKPDVTSENKDDNNIYHISLSEWSDHINRVDASISSDHNNSNENDNVPFLINQKPPKNRYGIHLHLLQLRGGINIKKKKGDCFAKKKKMDWIEKHEMVCNAPKIFYEYLEKNYQNNMAVLIRHLKGSDFRLELAKRSLLKVVSWRVLNGIDYLTPTIVEDELKMNIIFSFGHTDKLGHALAYFRLSEQPLSDPWALVRGAAYIVV</sequence>
<evidence type="ECO:0000256" key="1">
    <source>
        <dbReference type="SAM" id="MobiDB-lite"/>
    </source>
</evidence>
<comment type="caution">
    <text evidence="2">The sequence shown here is derived from an EMBL/GenBank/DDBJ whole genome shotgun (WGS) entry which is preliminary data.</text>
</comment>
<feature type="compositionally biased region" description="Basic and acidic residues" evidence="1">
    <location>
        <begin position="59"/>
        <end position="77"/>
    </location>
</feature>
<name>X6LKA7_RETFI</name>
<dbReference type="Gene3D" id="3.40.525.10">
    <property type="entry name" value="CRAL-TRIO lipid binding domain"/>
    <property type="match status" value="1"/>
</dbReference>
<protein>
    <submittedName>
        <fullName evidence="2">Uncharacterized protein</fullName>
    </submittedName>
</protein>
<dbReference type="Proteomes" id="UP000023152">
    <property type="component" value="Unassembled WGS sequence"/>
</dbReference>
<gene>
    <name evidence="2" type="ORF">RFI_35861</name>
</gene>
<evidence type="ECO:0000313" key="3">
    <source>
        <dbReference type="Proteomes" id="UP000023152"/>
    </source>
</evidence>